<protein>
    <recommendedName>
        <fullName evidence="3">DUF2471 domain-containing protein</fullName>
    </recommendedName>
</protein>
<evidence type="ECO:0000313" key="1">
    <source>
        <dbReference type="EMBL" id="OXI35398.1"/>
    </source>
</evidence>
<dbReference type="OrthoDB" id="9032831at2"/>
<proteinExistence type="predicted"/>
<evidence type="ECO:0008006" key="3">
    <source>
        <dbReference type="Google" id="ProtNLM"/>
    </source>
</evidence>
<reference evidence="2" key="1">
    <citation type="submission" date="2017-06" db="EMBL/GenBank/DDBJ databases">
        <authorList>
            <person name="LiPuma J."/>
            <person name="Spilker T."/>
        </authorList>
    </citation>
    <scope>NUCLEOTIDE SEQUENCE [LARGE SCALE GENOMIC DNA]</scope>
    <source>
        <strain evidence="2">AU17325</strain>
    </source>
</reference>
<sequence>MAPLSETPATFDPEIDPVLFEHALERATEDLRRIVMSITEHYLNSGLTLASTWPALLEIEEQAFSDLAFQSRNEAAVVAALPRIGPTTLPGVNLSGFIDWRLSDLSLPIVYRCVREHLWTASPAVRESGAV</sequence>
<dbReference type="RefSeq" id="WP_059888875.1">
    <property type="nucleotide sequence ID" value="NZ_CP091649.1"/>
</dbReference>
<name>A0A228HYY3_9BURK</name>
<dbReference type="Proteomes" id="UP000214600">
    <property type="component" value="Unassembled WGS sequence"/>
</dbReference>
<evidence type="ECO:0000313" key="2">
    <source>
        <dbReference type="Proteomes" id="UP000214600"/>
    </source>
</evidence>
<gene>
    <name evidence="1" type="ORF">CFB84_37650</name>
</gene>
<accession>A0A228HYY3</accession>
<dbReference type="InterPro" id="IPR018894">
    <property type="entry name" value="DUF2471"/>
</dbReference>
<dbReference type="Pfam" id="PF10616">
    <property type="entry name" value="DUF2471"/>
    <property type="match status" value="1"/>
</dbReference>
<reference evidence="1 2" key="2">
    <citation type="submission" date="2017-08" db="EMBL/GenBank/DDBJ databases">
        <title>WGS of novel Burkholderia cepaca complex species.</title>
        <authorList>
            <person name="Lipuma J."/>
            <person name="Spilker T."/>
        </authorList>
    </citation>
    <scope>NUCLEOTIDE SEQUENCE [LARGE SCALE GENOMIC DNA]</scope>
    <source>
        <strain evidence="1 2">AU17325</strain>
    </source>
</reference>
<dbReference type="EMBL" id="NKFA01000029">
    <property type="protein sequence ID" value="OXI35398.1"/>
    <property type="molecule type" value="Genomic_DNA"/>
</dbReference>
<dbReference type="AlphaFoldDB" id="A0A228HYY3"/>
<organism evidence="1 2">
    <name type="scientific">Burkholderia aenigmatica</name>
    <dbReference type="NCBI Taxonomy" id="2015348"/>
    <lineage>
        <taxon>Bacteria</taxon>
        <taxon>Pseudomonadati</taxon>
        <taxon>Pseudomonadota</taxon>
        <taxon>Betaproteobacteria</taxon>
        <taxon>Burkholderiales</taxon>
        <taxon>Burkholderiaceae</taxon>
        <taxon>Burkholderia</taxon>
        <taxon>Burkholderia cepacia complex</taxon>
    </lineage>
</organism>
<comment type="caution">
    <text evidence="1">The sequence shown here is derived from an EMBL/GenBank/DDBJ whole genome shotgun (WGS) entry which is preliminary data.</text>
</comment>